<protein>
    <submittedName>
        <fullName evidence="1">Uncharacterized protein</fullName>
    </submittedName>
</protein>
<gene>
    <name evidence="1" type="ORF">ACCO45_004502</name>
</gene>
<evidence type="ECO:0000313" key="2">
    <source>
        <dbReference type="Proteomes" id="UP001638806"/>
    </source>
</evidence>
<organism evidence="1 2">
    <name type="scientific">Purpureocillium lilacinum</name>
    <name type="common">Paecilomyces lilacinus</name>
    <dbReference type="NCBI Taxonomy" id="33203"/>
    <lineage>
        <taxon>Eukaryota</taxon>
        <taxon>Fungi</taxon>
        <taxon>Dikarya</taxon>
        <taxon>Ascomycota</taxon>
        <taxon>Pezizomycotina</taxon>
        <taxon>Sordariomycetes</taxon>
        <taxon>Hypocreomycetidae</taxon>
        <taxon>Hypocreales</taxon>
        <taxon>Ophiocordycipitaceae</taxon>
        <taxon>Purpureocillium</taxon>
    </lineage>
</organism>
<comment type="caution">
    <text evidence="1">The sequence shown here is derived from an EMBL/GenBank/DDBJ whole genome shotgun (WGS) entry which is preliminary data.</text>
</comment>
<dbReference type="EMBL" id="JBGNUJ010000003">
    <property type="protein sequence ID" value="KAL3962979.1"/>
    <property type="molecule type" value="Genomic_DNA"/>
</dbReference>
<reference evidence="1" key="1">
    <citation type="submission" date="2024-12" db="EMBL/GenBank/DDBJ databases">
        <title>Comparative genomics and development of molecular markers within Purpureocillium lilacinum and among Purpureocillium species.</title>
        <authorList>
            <person name="Yeh Z.-Y."/>
            <person name="Ni N.-T."/>
            <person name="Lo P.-H."/>
            <person name="Mushyakhwo K."/>
            <person name="Lin C.-F."/>
            <person name="Nai Y.-S."/>
        </authorList>
    </citation>
    <scope>NUCLEOTIDE SEQUENCE</scope>
    <source>
        <strain evidence="1">NCHU-NPUST-175</strain>
    </source>
</reference>
<name>A0ACC4E4B5_PURLI</name>
<evidence type="ECO:0000313" key="1">
    <source>
        <dbReference type="EMBL" id="KAL3962979.1"/>
    </source>
</evidence>
<proteinExistence type="predicted"/>
<accession>A0ACC4E4B5</accession>
<dbReference type="Proteomes" id="UP001638806">
    <property type="component" value="Unassembled WGS sequence"/>
</dbReference>
<sequence length="1028" mass="114684">MDPFSIYVGTVGLADAAFRVIKYLKWIRYGVDELANEVEALANVNELVEDLPFLRRDWEALSPPADDGPVVEVQNCLASVLQHSKSAMGELEALLTEVVGRKGTVVAGKIDCLKAMIKEEGRENDYMHYSIDSVSSVASLNSFNEHFDIDTAYPCPGNSRQDVPTPPFEWKIITTNFPHNSVARKSLPVRLENLLQSSDQTTLLGSVAVANLAFQKAVICRFTLDYWKTTSEVAADYSHEILPRETPLGHDRFTFSIKMADITNLEAKTLFLCVRYTVNGQEYWDTNNGSHFQVDFRKNYLQGTTSRPADVLPRSYRRNGNANLLVEDVAGDPADHLEMIAEGSDYSSEDPLTEPSSAPWSDEAATTEPSSLSYGNAMNKEYTSTADTQPLMNFYNYTTLEADKTLQEEDDVQSITSVTDDIGSLTESTSTMLGHREAATNYFVKKFTDDSELLALYQDAAERMDEARFVRNHRRLLKRYFLDLQSEGHTPSEKLAVRFLRLRSDRTRISSEICRMARSSDNAVREKVNVMLDQAKDKLFLLDRFLGQQDSTAGAERSIERRATRDEDVTSEASEDSDAGESETAVDGRLLKLDATAEFLTTGRPFSAYKQRLRGFLQLGAHGPEETLQLTMALTGPSEFVNLSRDVNKQELESVVQKSSNTDDGEPREQPLSSEKPQVGASAEVTQQTKFMPESTEAVVEDLDTDAACHRRVDSAERRALSPETETSSQRNLRKSITPSPRNGSRPTVVSIAVGALDAGMAKGYGKILTFMSKIGLREQDIAPGHQRVRWKNRRGKTLYDDYVEHEPGALHALQDYLNSSAYRSKSIPTSGQVHGSSMSPSSPSASSTNSMQASTSGCAVIADQARKTPLGNTRTSRFREDIEMGEVSTNTLHLLSCMERGRFGADLRSEVVTNIKDDGQLFHTLRKSYHGHRGRLRPYWSLRTVYSIHFMKVSEVVEAWGIYYQEDWDWAKIWWILGAGFFPPSLLFGILWGILKQDIQGAFGVASWWMAGATVVVGIAGTSIWTR</sequence>
<keyword evidence="2" id="KW-1185">Reference proteome</keyword>